<proteinExistence type="inferred from homology"/>
<evidence type="ECO:0000259" key="13">
    <source>
        <dbReference type="PROSITE" id="PS50089"/>
    </source>
</evidence>
<reference evidence="14 15" key="1">
    <citation type="submission" date="2021-11" db="EMBL/GenBank/DDBJ databases">
        <authorList>
            <person name="Islam A."/>
            <person name="Islam S."/>
            <person name="Flora M.S."/>
            <person name="Rahman M."/>
            <person name="Ziaur R.M."/>
            <person name="Epstein J.H."/>
            <person name="Hassan M."/>
            <person name="Klassen M."/>
            <person name="Woodard K."/>
            <person name="Webb A."/>
            <person name="Webby R.J."/>
            <person name="El Zowalaty M.E."/>
        </authorList>
    </citation>
    <scope>NUCLEOTIDE SEQUENCE [LARGE SCALE GENOMIC DNA]</scope>
    <source>
        <strain evidence="14">Pbs1</strain>
    </source>
</reference>
<accession>A0ABN8D6B2</accession>
<dbReference type="PANTHER" id="PTHR22996">
    <property type="entry name" value="MAHOGUNIN"/>
    <property type="match status" value="1"/>
</dbReference>
<dbReference type="Pfam" id="PF13920">
    <property type="entry name" value="zf-C3HC4_3"/>
    <property type="match status" value="1"/>
</dbReference>
<dbReference type="InterPro" id="IPR058981">
    <property type="entry name" value="MGRN1/RNF157-like_N"/>
</dbReference>
<dbReference type="InterPro" id="IPR045195">
    <property type="entry name" value="LOG2-like_mRING_C3HC5"/>
</dbReference>
<dbReference type="Pfam" id="PF26192">
    <property type="entry name" value="RNF157-like_N"/>
    <property type="match status" value="1"/>
</dbReference>
<evidence type="ECO:0000313" key="15">
    <source>
        <dbReference type="Proteomes" id="UP001158986"/>
    </source>
</evidence>
<keyword evidence="10" id="KW-0449">Lipoprotein</keyword>
<keyword evidence="15" id="KW-1185">Reference proteome</keyword>
<gene>
    <name evidence="14" type="ORF">PBS001_LOCUS6468</name>
</gene>
<evidence type="ECO:0000256" key="6">
    <source>
        <dbReference type="ARBA" id="ARBA00022723"/>
    </source>
</evidence>
<evidence type="ECO:0000256" key="2">
    <source>
        <dbReference type="ARBA" id="ARBA00004906"/>
    </source>
</evidence>
<dbReference type="InterPro" id="IPR001841">
    <property type="entry name" value="Znf_RING"/>
</dbReference>
<keyword evidence="6" id="KW-0479">Metal-binding</keyword>
<dbReference type="InterPro" id="IPR045194">
    <property type="entry name" value="MGRN1/RNF157-like"/>
</dbReference>
<keyword evidence="7 12" id="KW-0863">Zinc-finger</keyword>
<sequence length="304" mass="34326">MDVQIWRLYPIRTEIYRLDLPELQQTCTVKNHVSLKKGSIKLRRPTELPHYNLEFQFDATTPCHISVYLVAAESIDNDTGSSSFALVHADKIPVLTQHFSSGLGQTFTLKTREKDEGKEKHEHLLQLLNFSMYDPDELLYKTGTTQFPLIIVLEVTSTRKRPQSQSTFCTFFRQDGDCWDIKVLKQKALVNGLTYELQEVYGIDGSVTAAPQAEQNNVAGYENKADRTSTVKNEIKIPEGAECIICLCETRNTTILPCRHMCLCSECAEALRKSSSTCPVCRTPVKALLQIRVEAKETTATEAE</sequence>
<evidence type="ECO:0000256" key="3">
    <source>
        <dbReference type="ARBA" id="ARBA00012483"/>
    </source>
</evidence>
<dbReference type="InterPro" id="IPR013083">
    <property type="entry name" value="Znf_RING/FYVE/PHD"/>
</dbReference>
<evidence type="ECO:0000256" key="4">
    <source>
        <dbReference type="ARBA" id="ARBA00022679"/>
    </source>
</evidence>
<evidence type="ECO:0000256" key="1">
    <source>
        <dbReference type="ARBA" id="ARBA00000900"/>
    </source>
</evidence>
<dbReference type="PANTHER" id="PTHR22996:SF0">
    <property type="entry name" value="RE60872P-RELATED"/>
    <property type="match status" value="1"/>
</dbReference>
<dbReference type="Proteomes" id="UP001158986">
    <property type="component" value="Unassembled WGS sequence"/>
</dbReference>
<dbReference type="SUPFAM" id="SSF57850">
    <property type="entry name" value="RING/U-box"/>
    <property type="match status" value="1"/>
</dbReference>
<keyword evidence="5" id="KW-0519">Myristate</keyword>
<evidence type="ECO:0000256" key="5">
    <source>
        <dbReference type="ARBA" id="ARBA00022707"/>
    </source>
</evidence>
<evidence type="ECO:0000256" key="11">
    <source>
        <dbReference type="ARBA" id="ARBA00025721"/>
    </source>
</evidence>
<evidence type="ECO:0000256" key="10">
    <source>
        <dbReference type="ARBA" id="ARBA00023288"/>
    </source>
</evidence>
<evidence type="ECO:0000256" key="12">
    <source>
        <dbReference type="PROSITE-ProRule" id="PRU00175"/>
    </source>
</evidence>
<dbReference type="EMBL" id="CAKLCB010000324">
    <property type="protein sequence ID" value="CAH0519961.1"/>
    <property type="molecule type" value="Genomic_DNA"/>
</dbReference>
<feature type="domain" description="RING-type" evidence="13">
    <location>
        <begin position="243"/>
        <end position="282"/>
    </location>
</feature>
<evidence type="ECO:0000256" key="9">
    <source>
        <dbReference type="ARBA" id="ARBA00022833"/>
    </source>
</evidence>
<keyword evidence="9" id="KW-0862">Zinc</keyword>
<keyword evidence="8" id="KW-0833">Ubl conjugation pathway</keyword>
<dbReference type="SMART" id="SM00184">
    <property type="entry name" value="RING"/>
    <property type="match status" value="1"/>
</dbReference>
<comment type="caution">
    <text evidence="14">The sequence shown here is derived from an EMBL/GenBank/DDBJ whole genome shotgun (WGS) entry which is preliminary data.</text>
</comment>
<evidence type="ECO:0000313" key="14">
    <source>
        <dbReference type="EMBL" id="CAH0519961.1"/>
    </source>
</evidence>
<evidence type="ECO:0000256" key="8">
    <source>
        <dbReference type="ARBA" id="ARBA00022786"/>
    </source>
</evidence>
<dbReference type="PROSITE" id="PS50089">
    <property type="entry name" value="ZF_RING_2"/>
    <property type="match status" value="1"/>
</dbReference>
<dbReference type="CDD" id="cd16789">
    <property type="entry name" value="mRING-HC-C3HC5_MGRN1-like"/>
    <property type="match status" value="1"/>
</dbReference>
<name>A0ABN8D6B2_9STRA</name>
<comment type="catalytic activity">
    <reaction evidence="1">
        <text>S-ubiquitinyl-[E2 ubiquitin-conjugating enzyme]-L-cysteine + [acceptor protein]-L-lysine = [E2 ubiquitin-conjugating enzyme]-L-cysteine + N(6)-ubiquitinyl-[acceptor protein]-L-lysine.</text>
        <dbReference type="EC" id="2.3.2.27"/>
    </reaction>
</comment>
<organism evidence="14 15">
    <name type="scientific">Peronospora belbahrii</name>
    <dbReference type="NCBI Taxonomy" id="622444"/>
    <lineage>
        <taxon>Eukaryota</taxon>
        <taxon>Sar</taxon>
        <taxon>Stramenopiles</taxon>
        <taxon>Oomycota</taxon>
        <taxon>Peronosporomycetes</taxon>
        <taxon>Peronosporales</taxon>
        <taxon>Peronosporaceae</taxon>
        <taxon>Peronospora</taxon>
    </lineage>
</organism>
<evidence type="ECO:0000256" key="7">
    <source>
        <dbReference type="ARBA" id="ARBA00022771"/>
    </source>
</evidence>
<protein>
    <recommendedName>
        <fullName evidence="3">RING-type E3 ubiquitin transferase</fullName>
        <ecNumber evidence="3">2.3.2.27</ecNumber>
    </recommendedName>
</protein>
<dbReference type="Gene3D" id="3.30.40.10">
    <property type="entry name" value="Zinc/RING finger domain, C3HC4 (zinc finger)"/>
    <property type="match status" value="1"/>
</dbReference>
<dbReference type="EC" id="2.3.2.27" evidence="3"/>
<comment type="similarity">
    <text evidence="11">Belongs to the RING-type zinc finger family. LOG2 subfamily.</text>
</comment>
<comment type="pathway">
    <text evidence="2">Protein modification; protein ubiquitination.</text>
</comment>
<keyword evidence="4" id="KW-0808">Transferase</keyword>